<dbReference type="InterPro" id="IPR028098">
    <property type="entry name" value="Glyco_trans_4-like_N"/>
</dbReference>
<dbReference type="PANTHER" id="PTHR45947:SF3">
    <property type="entry name" value="SULFOQUINOVOSYL TRANSFERASE SQD2"/>
    <property type="match status" value="1"/>
</dbReference>
<proteinExistence type="predicted"/>
<dbReference type="Gene3D" id="3.40.50.2000">
    <property type="entry name" value="Glycogen Phosphorylase B"/>
    <property type="match status" value="2"/>
</dbReference>
<dbReference type="InterPro" id="IPR001296">
    <property type="entry name" value="Glyco_trans_1"/>
</dbReference>
<evidence type="ECO:0000313" key="3">
    <source>
        <dbReference type="EMBL" id="HJB13548.1"/>
    </source>
</evidence>
<dbReference type="EMBL" id="DWZJ01000063">
    <property type="protein sequence ID" value="HJB13548.1"/>
    <property type="molecule type" value="Genomic_DNA"/>
</dbReference>
<reference evidence="3" key="1">
    <citation type="journal article" date="2021" name="PeerJ">
        <title>Extensive microbial diversity within the chicken gut microbiome revealed by metagenomics and culture.</title>
        <authorList>
            <person name="Gilroy R."/>
            <person name="Ravi A."/>
            <person name="Getino M."/>
            <person name="Pursley I."/>
            <person name="Horton D.L."/>
            <person name="Alikhan N.F."/>
            <person name="Baker D."/>
            <person name="Gharbi K."/>
            <person name="Hall N."/>
            <person name="Watson M."/>
            <person name="Adriaenssens E.M."/>
            <person name="Foster-Nyarko E."/>
            <person name="Jarju S."/>
            <person name="Secka A."/>
            <person name="Antonio M."/>
            <person name="Oren A."/>
            <person name="Chaudhuri R.R."/>
            <person name="La Ragione R."/>
            <person name="Hildebrand F."/>
            <person name="Pallen M.J."/>
        </authorList>
    </citation>
    <scope>NUCLEOTIDE SEQUENCE</scope>
    <source>
        <strain evidence="3">ChiBcec18-1249</strain>
    </source>
</reference>
<sequence length="379" mass="43183">MKIVLVIDQFDDANNGTTISARRFAQALKDNGNEVRVIATGKPADYKYAVRQLKLFPVVEHLLTSQGMRLAVPNKHVFEKAAAWADVVHFMMPSPLGVMGLKHVEKLGIPHTAAFHCQPENITFTLHLGNSKRVNDFVYNRFRDSFFNRFTHIHCPSNMIADQLRQHGYTAQLHVISNGISPEYTYGKRDKEPWMQGFFNVLMVGRYAGEKRQDELIDACAKSRHAQEIQVILAGKGPLEKKYRKLAEKLPNPIVMDFYEPARLLDILHMADLYVHTSDAEIEAMSCMEAFACGLVPVIADSPRSATPQFALDERSLFPAGDTDALAARIDWWIEHPEERREMELRYADHARQYSLEASIRRTEEMFRQAIAEQRGARA</sequence>
<dbReference type="InterPro" id="IPR050194">
    <property type="entry name" value="Glycosyltransferase_grp1"/>
</dbReference>
<keyword evidence="3" id="KW-0328">Glycosyltransferase</keyword>
<dbReference type="EC" id="2.4.-.-" evidence="3"/>
<dbReference type="Proteomes" id="UP000823824">
    <property type="component" value="Unassembled WGS sequence"/>
</dbReference>
<dbReference type="AlphaFoldDB" id="A0A9D2LJ73"/>
<keyword evidence="3" id="KW-0808">Transferase</keyword>
<feature type="domain" description="Glycosyl transferase family 1" evidence="1">
    <location>
        <begin position="190"/>
        <end position="343"/>
    </location>
</feature>
<dbReference type="Pfam" id="PF13439">
    <property type="entry name" value="Glyco_transf_4"/>
    <property type="match status" value="1"/>
</dbReference>
<dbReference type="Pfam" id="PF00534">
    <property type="entry name" value="Glycos_transf_1"/>
    <property type="match status" value="1"/>
</dbReference>
<organism evidence="3 4">
    <name type="scientific">Candidatus Oscillibacter excrementigallinarum</name>
    <dbReference type="NCBI Taxonomy" id="2838716"/>
    <lineage>
        <taxon>Bacteria</taxon>
        <taxon>Bacillati</taxon>
        <taxon>Bacillota</taxon>
        <taxon>Clostridia</taxon>
        <taxon>Eubacteriales</taxon>
        <taxon>Oscillospiraceae</taxon>
        <taxon>Oscillibacter</taxon>
    </lineage>
</organism>
<comment type="caution">
    <text evidence="3">The sequence shown here is derived from an EMBL/GenBank/DDBJ whole genome shotgun (WGS) entry which is preliminary data.</text>
</comment>
<dbReference type="SUPFAM" id="SSF53756">
    <property type="entry name" value="UDP-Glycosyltransferase/glycogen phosphorylase"/>
    <property type="match status" value="1"/>
</dbReference>
<accession>A0A9D2LJ73</accession>
<feature type="domain" description="Glycosyltransferase subfamily 4-like N-terminal" evidence="2">
    <location>
        <begin position="15"/>
        <end position="183"/>
    </location>
</feature>
<dbReference type="GO" id="GO:0016757">
    <property type="term" value="F:glycosyltransferase activity"/>
    <property type="evidence" value="ECO:0007669"/>
    <property type="project" value="UniProtKB-KW"/>
</dbReference>
<evidence type="ECO:0000259" key="1">
    <source>
        <dbReference type="Pfam" id="PF00534"/>
    </source>
</evidence>
<reference evidence="3" key="2">
    <citation type="submission" date="2021-04" db="EMBL/GenBank/DDBJ databases">
        <authorList>
            <person name="Gilroy R."/>
        </authorList>
    </citation>
    <scope>NUCLEOTIDE SEQUENCE</scope>
    <source>
        <strain evidence="3">ChiBcec18-1249</strain>
    </source>
</reference>
<name>A0A9D2LJ73_9FIRM</name>
<evidence type="ECO:0000259" key="2">
    <source>
        <dbReference type="Pfam" id="PF13439"/>
    </source>
</evidence>
<evidence type="ECO:0000313" key="4">
    <source>
        <dbReference type="Proteomes" id="UP000823824"/>
    </source>
</evidence>
<gene>
    <name evidence="3" type="ORF">H9787_07535</name>
</gene>
<protein>
    <submittedName>
        <fullName evidence="3">Glycosyltransferase</fullName>
        <ecNumber evidence="3">2.4.-.-</ecNumber>
    </submittedName>
</protein>
<dbReference type="PANTHER" id="PTHR45947">
    <property type="entry name" value="SULFOQUINOVOSYL TRANSFERASE SQD2"/>
    <property type="match status" value="1"/>
</dbReference>